<feature type="signal peptide" evidence="1">
    <location>
        <begin position="1"/>
        <end position="19"/>
    </location>
</feature>
<dbReference type="OrthoDB" id="3551290at2759"/>
<organism evidence="2 3">
    <name type="scientific">Hyaloscypha bicolor E</name>
    <dbReference type="NCBI Taxonomy" id="1095630"/>
    <lineage>
        <taxon>Eukaryota</taxon>
        <taxon>Fungi</taxon>
        <taxon>Dikarya</taxon>
        <taxon>Ascomycota</taxon>
        <taxon>Pezizomycotina</taxon>
        <taxon>Leotiomycetes</taxon>
        <taxon>Helotiales</taxon>
        <taxon>Hyaloscyphaceae</taxon>
        <taxon>Hyaloscypha</taxon>
        <taxon>Hyaloscypha bicolor</taxon>
    </lineage>
</organism>
<evidence type="ECO:0000256" key="1">
    <source>
        <dbReference type="SAM" id="SignalP"/>
    </source>
</evidence>
<dbReference type="AlphaFoldDB" id="A0A2J6T5P9"/>
<keyword evidence="3" id="KW-1185">Reference proteome</keyword>
<dbReference type="EMBL" id="KZ613822">
    <property type="protein sequence ID" value="PMD58351.1"/>
    <property type="molecule type" value="Genomic_DNA"/>
</dbReference>
<dbReference type="RefSeq" id="XP_024735255.1">
    <property type="nucleotide sequence ID" value="XM_024875041.1"/>
</dbReference>
<evidence type="ECO:0008006" key="4">
    <source>
        <dbReference type="Google" id="ProtNLM"/>
    </source>
</evidence>
<name>A0A2J6T5P9_9HELO</name>
<dbReference type="InParanoid" id="A0A2J6T5P9"/>
<evidence type="ECO:0000313" key="3">
    <source>
        <dbReference type="Proteomes" id="UP000235371"/>
    </source>
</evidence>
<gene>
    <name evidence="2" type="ORF">K444DRAFT_531984</name>
</gene>
<feature type="chain" id="PRO_5014357401" description="Extracellular membrane protein CFEM domain-containing protein" evidence="1">
    <location>
        <begin position="20"/>
        <end position="220"/>
    </location>
</feature>
<sequence>MKWIYSFVIVSNICSSALADTSSLFSPSCVPESQQTAFPNCNHFLYFGNTCPYLPTDQAWKECLCNQDYINSLFGCESEVRVCFQDGHLDYEYQSALSLWHSLCNTFLPPSLTVTTPPLGTITATYRPLCPGAVDACQTAQLLYDNCGNTFKTPDAAFTSCVCQPRFLSLDYQCNFAGNTSCLGIPATLSNLIGYDCPNFQSIIGTGLVSTFPWLQVRLY</sequence>
<protein>
    <recommendedName>
        <fullName evidence="4">Extracellular membrane protein CFEM domain-containing protein</fullName>
    </recommendedName>
</protein>
<accession>A0A2J6T5P9</accession>
<reference evidence="2 3" key="1">
    <citation type="submission" date="2016-04" db="EMBL/GenBank/DDBJ databases">
        <title>A degradative enzymes factory behind the ericoid mycorrhizal symbiosis.</title>
        <authorList>
            <consortium name="DOE Joint Genome Institute"/>
            <person name="Martino E."/>
            <person name="Morin E."/>
            <person name="Grelet G."/>
            <person name="Kuo A."/>
            <person name="Kohler A."/>
            <person name="Daghino S."/>
            <person name="Barry K."/>
            <person name="Choi C."/>
            <person name="Cichocki N."/>
            <person name="Clum A."/>
            <person name="Copeland A."/>
            <person name="Hainaut M."/>
            <person name="Haridas S."/>
            <person name="Labutti K."/>
            <person name="Lindquist E."/>
            <person name="Lipzen A."/>
            <person name="Khouja H.-R."/>
            <person name="Murat C."/>
            <person name="Ohm R."/>
            <person name="Olson A."/>
            <person name="Spatafora J."/>
            <person name="Veneault-Fourrey C."/>
            <person name="Henrissat B."/>
            <person name="Grigoriev I."/>
            <person name="Martin F."/>
            <person name="Perotto S."/>
        </authorList>
    </citation>
    <scope>NUCLEOTIDE SEQUENCE [LARGE SCALE GENOMIC DNA]</scope>
    <source>
        <strain evidence="2 3">E</strain>
    </source>
</reference>
<dbReference type="GeneID" id="36583121"/>
<keyword evidence="1" id="KW-0732">Signal</keyword>
<evidence type="ECO:0000313" key="2">
    <source>
        <dbReference type="EMBL" id="PMD58351.1"/>
    </source>
</evidence>
<proteinExistence type="predicted"/>
<dbReference type="Proteomes" id="UP000235371">
    <property type="component" value="Unassembled WGS sequence"/>
</dbReference>